<keyword evidence="1" id="KW-0732">Signal</keyword>
<gene>
    <name evidence="2" type="ORF">GGR36_001945</name>
</gene>
<name>A0A840BQE1_9RHOO</name>
<dbReference type="EMBL" id="JACIET010000001">
    <property type="protein sequence ID" value="MBB4012637.1"/>
    <property type="molecule type" value="Genomic_DNA"/>
</dbReference>
<protein>
    <recommendedName>
        <fullName evidence="4">Beta/gamma crystallin 'Greek key' domain-containing protein</fullName>
    </recommendedName>
</protein>
<proteinExistence type="predicted"/>
<comment type="caution">
    <text evidence="2">The sequence shown here is derived from an EMBL/GenBank/DDBJ whole genome shotgun (WGS) entry which is preliminary data.</text>
</comment>
<accession>A0A840BQE1</accession>
<dbReference type="Proteomes" id="UP000561045">
    <property type="component" value="Unassembled WGS sequence"/>
</dbReference>
<organism evidence="2 3">
    <name type="scientific">Niveibacterium umoris</name>
    <dbReference type="NCBI Taxonomy" id="1193620"/>
    <lineage>
        <taxon>Bacteria</taxon>
        <taxon>Pseudomonadati</taxon>
        <taxon>Pseudomonadota</taxon>
        <taxon>Betaproteobacteria</taxon>
        <taxon>Rhodocyclales</taxon>
        <taxon>Rhodocyclaceae</taxon>
        <taxon>Niveibacterium</taxon>
    </lineage>
</organism>
<sequence>MRHLFLALALLTTAVSAADTALLHKGQALAAARAHLLAQGWQPRATRLSLADGQAENRSGSAKTFYRAGYREVEVCSGTGANFCIFNYLRDGACMRVVTVGELPRDASVASWADECPPEDAR</sequence>
<feature type="chain" id="PRO_5032277657" description="Beta/gamma crystallin 'Greek key' domain-containing protein" evidence="1">
    <location>
        <begin position="18"/>
        <end position="122"/>
    </location>
</feature>
<evidence type="ECO:0008006" key="4">
    <source>
        <dbReference type="Google" id="ProtNLM"/>
    </source>
</evidence>
<evidence type="ECO:0000256" key="1">
    <source>
        <dbReference type="SAM" id="SignalP"/>
    </source>
</evidence>
<dbReference type="AlphaFoldDB" id="A0A840BQE1"/>
<keyword evidence="3" id="KW-1185">Reference proteome</keyword>
<reference evidence="2 3" key="1">
    <citation type="submission" date="2020-08" db="EMBL/GenBank/DDBJ databases">
        <title>Genomic Encyclopedia of Type Strains, Phase IV (KMG-IV): sequencing the most valuable type-strain genomes for metagenomic binning, comparative biology and taxonomic classification.</title>
        <authorList>
            <person name="Goeker M."/>
        </authorList>
    </citation>
    <scope>NUCLEOTIDE SEQUENCE [LARGE SCALE GENOMIC DNA]</scope>
    <source>
        <strain evidence="2 3">DSM 106739</strain>
    </source>
</reference>
<evidence type="ECO:0000313" key="2">
    <source>
        <dbReference type="EMBL" id="MBB4012637.1"/>
    </source>
</evidence>
<evidence type="ECO:0000313" key="3">
    <source>
        <dbReference type="Proteomes" id="UP000561045"/>
    </source>
</evidence>
<dbReference type="RefSeq" id="WP_183634424.1">
    <property type="nucleotide sequence ID" value="NZ_BAABLE010000011.1"/>
</dbReference>
<feature type="signal peptide" evidence="1">
    <location>
        <begin position="1"/>
        <end position="17"/>
    </location>
</feature>